<protein>
    <recommendedName>
        <fullName evidence="4">Aminopeptidase</fullName>
    </recommendedName>
</protein>
<gene>
    <name evidence="2" type="ORF">ACFQ4C_07905</name>
</gene>
<feature type="signal peptide" evidence="1">
    <location>
        <begin position="1"/>
        <end position="24"/>
    </location>
</feature>
<name>A0ABW3QGL4_9BACT</name>
<proteinExistence type="predicted"/>
<keyword evidence="1" id="KW-0732">Signal</keyword>
<evidence type="ECO:0008006" key="4">
    <source>
        <dbReference type="Google" id="ProtNLM"/>
    </source>
</evidence>
<evidence type="ECO:0000313" key="2">
    <source>
        <dbReference type="EMBL" id="MFD1141028.1"/>
    </source>
</evidence>
<dbReference type="RefSeq" id="WP_265990616.1">
    <property type="nucleotide sequence ID" value="NZ_CP110973.1"/>
</dbReference>
<feature type="chain" id="PRO_5046047153" description="Aminopeptidase" evidence="1">
    <location>
        <begin position="25"/>
        <end position="163"/>
    </location>
</feature>
<evidence type="ECO:0000313" key="3">
    <source>
        <dbReference type="Proteomes" id="UP001597116"/>
    </source>
</evidence>
<sequence length="163" mass="19047">MKTLQKNLILTTFGLCLSISYLFAQNLPSLLTNADNGDYQESLTEAERKLRKAFRETDFKKLKDERFTKPQEVETAFTLRFDRNRREQTLNLYYFIPRQHLKLKPDVQILNCQGAATRLKKEIFTRDGMIVYEVFPLETPAEFSQDNVRFKASVPGKLVAFLN</sequence>
<accession>A0ABW3QGL4</accession>
<organism evidence="2 3">
    <name type="scientific">Larkinella insperata</name>
    <dbReference type="NCBI Taxonomy" id="332158"/>
    <lineage>
        <taxon>Bacteria</taxon>
        <taxon>Pseudomonadati</taxon>
        <taxon>Bacteroidota</taxon>
        <taxon>Cytophagia</taxon>
        <taxon>Cytophagales</taxon>
        <taxon>Spirosomataceae</taxon>
        <taxon>Larkinella</taxon>
    </lineage>
</organism>
<evidence type="ECO:0000256" key="1">
    <source>
        <dbReference type="SAM" id="SignalP"/>
    </source>
</evidence>
<comment type="caution">
    <text evidence="2">The sequence shown here is derived from an EMBL/GenBank/DDBJ whole genome shotgun (WGS) entry which is preliminary data.</text>
</comment>
<dbReference type="EMBL" id="JBHTLP010000006">
    <property type="protein sequence ID" value="MFD1141028.1"/>
    <property type="molecule type" value="Genomic_DNA"/>
</dbReference>
<dbReference type="Proteomes" id="UP001597116">
    <property type="component" value="Unassembled WGS sequence"/>
</dbReference>
<reference evidence="3" key="1">
    <citation type="journal article" date="2019" name="Int. J. Syst. Evol. Microbiol.">
        <title>The Global Catalogue of Microorganisms (GCM) 10K type strain sequencing project: providing services to taxonomists for standard genome sequencing and annotation.</title>
        <authorList>
            <consortium name="The Broad Institute Genomics Platform"/>
            <consortium name="The Broad Institute Genome Sequencing Center for Infectious Disease"/>
            <person name="Wu L."/>
            <person name="Ma J."/>
        </authorList>
    </citation>
    <scope>NUCLEOTIDE SEQUENCE [LARGE SCALE GENOMIC DNA]</scope>
    <source>
        <strain evidence="3">CCUG 55608</strain>
    </source>
</reference>
<keyword evidence="3" id="KW-1185">Reference proteome</keyword>